<accession>A0A0P7YLD8</accession>
<dbReference type="AlphaFoldDB" id="A0A0P7YLD8"/>
<keyword evidence="1" id="KW-1133">Transmembrane helix</keyword>
<comment type="caution">
    <text evidence="2">The sequence shown here is derived from an EMBL/GenBank/DDBJ whole genome shotgun (WGS) entry which is preliminary data.</text>
</comment>
<gene>
    <name evidence="2" type="ORF">HLUCCX10_01930</name>
</gene>
<dbReference type="Proteomes" id="UP000050421">
    <property type="component" value="Unassembled WGS sequence"/>
</dbReference>
<reference evidence="2 3" key="1">
    <citation type="submission" date="2015-09" db="EMBL/GenBank/DDBJ databases">
        <title>Identification and resolution of microdiversity through metagenomic sequencing of parallel consortia.</title>
        <authorList>
            <person name="Nelson W.C."/>
            <person name="Romine M.F."/>
            <person name="Lindemann S.R."/>
        </authorList>
    </citation>
    <scope>NUCLEOTIDE SEQUENCE [LARGE SCALE GENOMIC DNA]</scope>
    <source>
        <strain evidence="2">HL-49</strain>
    </source>
</reference>
<evidence type="ECO:0000313" key="2">
    <source>
        <dbReference type="EMBL" id="KPQ19585.1"/>
    </source>
</evidence>
<keyword evidence="1" id="KW-0472">Membrane</keyword>
<feature type="transmembrane region" description="Helical" evidence="1">
    <location>
        <begin position="47"/>
        <end position="69"/>
    </location>
</feature>
<dbReference type="EMBL" id="LJXT01000007">
    <property type="protein sequence ID" value="KPQ19585.1"/>
    <property type="molecule type" value="Genomic_DNA"/>
</dbReference>
<evidence type="ECO:0000313" key="3">
    <source>
        <dbReference type="Proteomes" id="UP000050421"/>
    </source>
</evidence>
<protein>
    <submittedName>
        <fullName evidence="2">Uncharacterized protein</fullName>
    </submittedName>
</protein>
<organism evidence="2 3">
    <name type="scientific">Algoriphagus marincola HL-49</name>
    <dbReference type="NCBI Taxonomy" id="1305737"/>
    <lineage>
        <taxon>Bacteria</taxon>
        <taxon>Pseudomonadati</taxon>
        <taxon>Bacteroidota</taxon>
        <taxon>Cytophagia</taxon>
        <taxon>Cytophagales</taxon>
        <taxon>Cyclobacteriaceae</taxon>
        <taxon>Algoriphagus</taxon>
    </lineage>
</organism>
<dbReference type="OrthoDB" id="828155at2"/>
<proteinExistence type="predicted"/>
<keyword evidence="1" id="KW-0812">Transmembrane</keyword>
<sequence length="70" mass="8000">MQEIASFVLILAIYFLGILAIVQEVANPKYINFRKNSREMVRVPVNYGKILTVSFLLALLTTALAYYLFI</sequence>
<dbReference type="PATRIC" id="fig|1305737.6.peg.1044"/>
<feature type="transmembrane region" description="Helical" evidence="1">
    <location>
        <begin position="6"/>
        <end position="26"/>
    </location>
</feature>
<evidence type="ECO:0000256" key="1">
    <source>
        <dbReference type="SAM" id="Phobius"/>
    </source>
</evidence>
<name>A0A0P7YLD8_9BACT</name>